<feature type="compositionally biased region" description="Low complexity" evidence="1">
    <location>
        <begin position="68"/>
        <end position="82"/>
    </location>
</feature>
<dbReference type="AlphaFoldDB" id="A0A2N5VFD6"/>
<comment type="caution">
    <text evidence="2">The sequence shown here is derived from an EMBL/GenBank/DDBJ whole genome shotgun (WGS) entry which is preliminary data.</text>
</comment>
<protein>
    <submittedName>
        <fullName evidence="2">Uncharacterized protein</fullName>
    </submittedName>
</protein>
<evidence type="ECO:0000313" key="2">
    <source>
        <dbReference type="EMBL" id="PLW48626.1"/>
    </source>
</evidence>
<feature type="compositionally biased region" description="Polar residues" evidence="1">
    <location>
        <begin position="7"/>
        <end position="19"/>
    </location>
</feature>
<dbReference type="Proteomes" id="UP000235392">
    <property type="component" value="Unassembled WGS sequence"/>
</dbReference>
<gene>
    <name evidence="2" type="ORF">PCASD_03363</name>
</gene>
<proteinExistence type="predicted"/>
<reference evidence="2 3" key="1">
    <citation type="submission" date="2017-11" db="EMBL/GenBank/DDBJ databases">
        <title>De novo assembly and phasing of dikaryotic genomes from two isolates of Puccinia coronata f. sp. avenae, the causal agent of oat crown rust.</title>
        <authorList>
            <person name="Miller M.E."/>
            <person name="Zhang Y."/>
            <person name="Omidvar V."/>
            <person name="Sperschneider J."/>
            <person name="Schwessinger B."/>
            <person name="Raley C."/>
            <person name="Palmer J.M."/>
            <person name="Garnica D."/>
            <person name="Upadhyaya N."/>
            <person name="Rathjen J."/>
            <person name="Taylor J.M."/>
            <person name="Park R.F."/>
            <person name="Dodds P.N."/>
            <person name="Hirsch C.D."/>
            <person name="Kianian S.F."/>
            <person name="Figueroa M."/>
        </authorList>
    </citation>
    <scope>NUCLEOTIDE SEQUENCE [LARGE SCALE GENOMIC DNA]</scope>
    <source>
        <strain evidence="2">12SD80</strain>
    </source>
</reference>
<dbReference type="EMBL" id="PGCI01000022">
    <property type="protein sequence ID" value="PLW48626.1"/>
    <property type="molecule type" value="Genomic_DNA"/>
</dbReference>
<evidence type="ECO:0000313" key="3">
    <source>
        <dbReference type="Proteomes" id="UP000235392"/>
    </source>
</evidence>
<name>A0A2N5VFD6_9BASI</name>
<feature type="region of interest" description="Disordered" evidence="1">
    <location>
        <begin position="53"/>
        <end position="143"/>
    </location>
</feature>
<accession>A0A2N5VFD6</accession>
<organism evidence="2 3">
    <name type="scientific">Puccinia coronata f. sp. avenae</name>
    <dbReference type="NCBI Taxonomy" id="200324"/>
    <lineage>
        <taxon>Eukaryota</taxon>
        <taxon>Fungi</taxon>
        <taxon>Dikarya</taxon>
        <taxon>Basidiomycota</taxon>
        <taxon>Pucciniomycotina</taxon>
        <taxon>Pucciniomycetes</taxon>
        <taxon>Pucciniales</taxon>
        <taxon>Pucciniaceae</taxon>
        <taxon>Puccinia</taxon>
    </lineage>
</organism>
<evidence type="ECO:0000256" key="1">
    <source>
        <dbReference type="SAM" id="MobiDB-lite"/>
    </source>
</evidence>
<feature type="compositionally biased region" description="Basic and acidic residues" evidence="1">
    <location>
        <begin position="134"/>
        <end position="143"/>
    </location>
</feature>
<feature type="region of interest" description="Disordered" evidence="1">
    <location>
        <begin position="1"/>
        <end position="24"/>
    </location>
</feature>
<sequence length="230" mass="26043">MVHKYFKQNQPSTRAQPNKTNKDPLSLIAKIEEWGSWIPPSANIDEEELQKNIGFGIRKSQQIQDKNPAASSQPAPVPAQQSMIPPNAKESVRQRRNSLPGAWIENEAPDEEEIITQTPDKNPAPAKKKPANPKPEKKDDLERQMADSLAKKFYKQTYTLTLEEILKIAPQFLQTFQKSLPDSKGLDKSINIGRIQHQQDCNLAKEEQGRLTYACPVGMDKLDYRPTQSD</sequence>